<dbReference type="GO" id="GO:0005737">
    <property type="term" value="C:cytoplasm"/>
    <property type="evidence" value="ECO:0007669"/>
    <property type="project" value="UniProtKB-SubCell"/>
</dbReference>
<dbReference type="RefSeq" id="XP_009058335.1">
    <property type="nucleotide sequence ID" value="XM_009060087.1"/>
</dbReference>
<dbReference type="GO" id="GO:0005634">
    <property type="term" value="C:nucleus"/>
    <property type="evidence" value="ECO:0007669"/>
    <property type="project" value="UniProtKB-SubCell"/>
</dbReference>
<evidence type="ECO:0000256" key="3">
    <source>
        <dbReference type="ARBA" id="ARBA00018915"/>
    </source>
</evidence>
<protein>
    <recommendedName>
        <fullName evidence="3">NudC domain-containing protein 1</fullName>
    </recommendedName>
</protein>
<evidence type="ECO:0000256" key="4">
    <source>
        <dbReference type="ARBA" id="ARBA00022490"/>
    </source>
</evidence>
<dbReference type="Gene3D" id="2.60.40.790">
    <property type="match status" value="1"/>
</dbReference>
<dbReference type="SUPFAM" id="SSF49764">
    <property type="entry name" value="HSP20-like chaperones"/>
    <property type="match status" value="1"/>
</dbReference>
<evidence type="ECO:0000313" key="8">
    <source>
        <dbReference type="Proteomes" id="UP000030746"/>
    </source>
</evidence>
<dbReference type="PANTHER" id="PTHR21664:SF1">
    <property type="entry name" value="NUDC DOMAIN-CONTAINING PROTEIN 1"/>
    <property type="match status" value="1"/>
</dbReference>
<dbReference type="Proteomes" id="UP000030746">
    <property type="component" value="Unassembled WGS sequence"/>
</dbReference>
<dbReference type="EMBL" id="KB202284">
    <property type="protein sequence ID" value="ESO91066.1"/>
    <property type="molecule type" value="Genomic_DNA"/>
</dbReference>
<reference evidence="7 8" key="1">
    <citation type="journal article" date="2013" name="Nature">
        <title>Insights into bilaterian evolution from three spiralian genomes.</title>
        <authorList>
            <person name="Simakov O."/>
            <person name="Marletaz F."/>
            <person name="Cho S.J."/>
            <person name="Edsinger-Gonzales E."/>
            <person name="Havlak P."/>
            <person name="Hellsten U."/>
            <person name="Kuo D.H."/>
            <person name="Larsson T."/>
            <person name="Lv J."/>
            <person name="Arendt D."/>
            <person name="Savage R."/>
            <person name="Osoegawa K."/>
            <person name="de Jong P."/>
            <person name="Grimwood J."/>
            <person name="Chapman J.A."/>
            <person name="Shapiro H."/>
            <person name="Aerts A."/>
            <person name="Otillar R.P."/>
            <person name="Terry A.Y."/>
            <person name="Boore J.L."/>
            <person name="Grigoriev I.V."/>
            <person name="Lindberg D.R."/>
            <person name="Seaver E.C."/>
            <person name="Weisblat D.A."/>
            <person name="Putnam N.H."/>
            <person name="Rokhsar D.S."/>
        </authorList>
    </citation>
    <scope>NUCLEOTIDE SEQUENCE [LARGE SCALE GENOMIC DNA]</scope>
</reference>
<dbReference type="Pfam" id="PF04969">
    <property type="entry name" value="CS"/>
    <property type="match status" value="1"/>
</dbReference>
<dbReference type="CDD" id="cd06467">
    <property type="entry name" value="p23_NUDC_like"/>
    <property type="match status" value="1"/>
</dbReference>
<keyword evidence="4" id="KW-0963">Cytoplasm</keyword>
<gene>
    <name evidence="7" type="ORF">LOTGIDRAFT_122249</name>
</gene>
<keyword evidence="5" id="KW-0539">Nucleus</keyword>
<keyword evidence="8" id="KW-1185">Reference proteome</keyword>
<evidence type="ECO:0000256" key="5">
    <source>
        <dbReference type="ARBA" id="ARBA00023242"/>
    </source>
</evidence>
<organism evidence="7 8">
    <name type="scientific">Lottia gigantea</name>
    <name type="common">Giant owl limpet</name>
    <dbReference type="NCBI Taxonomy" id="225164"/>
    <lineage>
        <taxon>Eukaryota</taxon>
        <taxon>Metazoa</taxon>
        <taxon>Spiralia</taxon>
        <taxon>Lophotrochozoa</taxon>
        <taxon>Mollusca</taxon>
        <taxon>Gastropoda</taxon>
        <taxon>Patellogastropoda</taxon>
        <taxon>Lottioidea</taxon>
        <taxon>Lottiidae</taxon>
        <taxon>Lottia</taxon>
    </lineage>
</organism>
<name>V4ACM1_LOTGI</name>
<proteinExistence type="predicted"/>
<dbReference type="InterPro" id="IPR008978">
    <property type="entry name" value="HSP20-like_chaperone"/>
</dbReference>
<dbReference type="OrthoDB" id="428655at2759"/>
<dbReference type="HOGENOM" id="CLU_021010_1_0_1"/>
<dbReference type="PROSITE" id="PS51203">
    <property type="entry name" value="CS"/>
    <property type="match status" value="1"/>
</dbReference>
<evidence type="ECO:0000256" key="2">
    <source>
        <dbReference type="ARBA" id="ARBA00004496"/>
    </source>
</evidence>
<comment type="subcellular location">
    <subcellularLocation>
        <location evidence="2">Cytoplasm</location>
    </subcellularLocation>
    <subcellularLocation>
        <location evidence="1">Nucleus</location>
    </subcellularLocation>
</comment>
<feature type="domain" description="CS" evidence="6">
    <location>
        <begin position="283"/>
        <end position="371"/>
    </location>
</feature>
<accession>V4ACM1</accession>
<dbReference type="STRING" id="225164.V4ACM1"/>
<evidence type="ECO:0000313" key="7">
    <source>
        <dbReference type="EMBL" id="ESO91066.1"/>
    </source>
</evidence>
<dbReference type="InterPro" id="IPR037895">
    <property type="entry name" value="NUDCD1"/>
</dbReference>
<dbReference type="CTD" id="20232079"/>
<evidence type="ECO:0000256" key="1">
    <source>
        <dbReference type="ARBA" id="ARBA00004123"/>
    </source>
</evidence>
<evidence type="ECO:0000259" key="6">
    <source>
        <dbReference type="PROSITE" id="PS51203"/>
    </source>
</evidence>
<dbReference type="PANTHER" id="PTHR21664">
    <property type="entry name" value="CHRONIC MYELOGENOUS LEUKEMIA TUMOR ANTIGEN 66"/>
    <property type="match status" value="1"/>
</dbReference>
<sequence>MAAKVDLKVDRELLDPDFDGYKLSLDPLPVYSTSLDKDVDFAKLTEKQFSYLHSKLYGNYNHLFSDPWNLNTVYYVDSLWNIHQVCLQSENKIESGNIVYSIPDSANLRLIPGRFNVSLCFPSSELAVLSDGTGNLFILTTGNRQSQNVWQFKTNILEEEKCFYHLSDCIYHIDNESSHIECLVIHITDNSEKDEYQTHFTPIIDWITISTGKIKKRRIEDPIPDVKTKDITGRILDYCVFEKTGKAVLLAGDKVLKLTSDSVKPVVTTNSNDDDYEMIGASNKEPRYTWNQTEEDISVQFTVKDNVKKSDIYFIIKPDYIELGIKNSNSHLLYGKLYRTVDTEACTWTITGQRLELTLCKTDSSTWKEVVEGDASGELVLDSQQIEAIHQRLEAFTSDQMNPDPDCGNRVYNSQELEDCDLDTGMILMRIDGETHQITHQVSKYRLNQWLFTVKLEPGKPKSLCLRHDVDGCMWQPTEPVSSGVSPWQHVVTFDALGYVQASKQQKKYSSSAPNCSYSVICDCSKHLYIYHRHSPINSPLRNRKTGKQVNTIAKQQVISLDTTDAILGLHAANDKIFILTETSLYVIKISSDI</sequence>
<dbReference type="GeneID" id="20232079"/>
<dbReference type="OMA" id="DTRFVHH"/>
<dbReference type="AlphaFoldDB" id="V4ACM1"/>
<dbReference type="InterPro" id="IPR007052">
    <property type="entry name" value="CS_dom"/>
</dbReference>
<dbReference type="KEGG" id="lgi:LOTGIDRAFT_122249"/>